<evidence type="ECO:0000259" key="9">
    <source>
        <dbReference type="PROSITE" id="PS50011"/>
    </source>
</evidence>
<dbReference type="CDD" id="cd14014">
    <property type="entry name" value="STKc_PknB_like"/>
    <property type="match status" value="1"/>
</dbReference>
<keyword evidence="3 10" id="KW-0808">Transferase</keyword>
<evidence type="ECO:0000256" key="3">
    <source>
        <dbReference type="ARBA" id="ARBA00022679"/>
    </source>
</evidence>
<keyword evidence="8" id="KW-0812">Transmembrane</keyword>
<evidence type="ECO:0000256" key="2">
    <source>
        <dbReference type="ARBA" id="ARBA00022527"/>
    </source>
</evidence>
<evidence type="ECO:0000256" key="8">
    <source>
        <dbReference type="SAM" id="Phobius"/>
    </source>
</evidence>
<dbReference type="SMART" id="SM00220">
    <property type="entry name" value="S_TKc"/>
    <property type="match status" value="1"/>
</dbReference>
<dbReference type="PROSITE" id="PS00108">
    <property type="entry name" value="PROTEIN_KINASE_ST"/>
    <property type="match status" value="1"/>
</dbReference>
<proteinExistence type="predicted"/>
<dbReference type="RefSeq" id="WP_185029914.1">
    <property type="nucleotide sequence ID" value="NZ_JACHMQ010000001.1"/>
</dbReference>
<dbReference type="Gene3D" id="1.10.510.10">
    <property type="entry name" value="Transferase(Phosphotransferase) domain 1"/>
    <property type="match status" value="1"/>
</dbReference>
<keyword evidence="2" id="KW-0723">Serine/threonine-protein kinase</keyword>
<dbReference type="SUPFAM" id="SSF56112">
    <property type="entry name" value="Protein kinase-like (PK-like)"/>
    <property type="match status" value="1"/>
</dbReference>
<keyword evidence="11" id="KW-1185">Reference proteome</keyword>
<dbReference type="GO" id="GO:0004674">
    <property type="term" value="F:protein serine/threonine kinase activity"/>
    <property type="evidence" value="ECO:0007669"/>
    <property type="project" value="UniProtKB-KW"/>
</dbReference>
<feature type="compositionally biased region" description="Low complexity" evidence="7">
    <location>
        <begin position="298"/>
        <end position="309"/>
    </location>
</feature>
<dbReference type="EMBL" id="JACHMQ010000001">
    <property type="protein sequence ID" value="MBB6398707.1"/>
    <property type="molecule type" value="Genomic_DNA"/>
</dbReference>
<feature type="compositionally biased region" description="Polar residues" evidence="7">
    <location>
        <begin position="425"/>
        <end position="437"/>
    </location>
</feature>
<feature type="domain" description="Protein kinase" evidence="9">
    <location>
        <begin position="11"/>
        <end position="265"/>
    </location>
</feature>
<dbReference type="PANTHER" id="PTHR43289">
    <property type="entry name" value="MITOGEN-ACTIVATED PROTEIN KINASE KINASE KINASE 20-RELATED"/>
    <property type="match status" value="1"/>
</dbReference>
<evidence type="ECO:0000313" key="11">
    <source>
        <dbReference type="Proteomes" id="UP000546324"/>
    </source>
</evidence>
<feature type="transmembrane region" description="Helical" evidence="8">
    <location>
        <begin position="338"/>
        <end position="359"/>
    </location>
</feature>
<keyword evidence="6" id="KW-0067">ATP-binding</keyword>
<dbReference type="AlphaFoldDB" id="A0A7X0G4R6"/>
<feature type="compositionally biased region" description="Low complexity" evidence="7">
    <location>
        <begin position="391"/>
        <end position="401"/>
    </location>
</feature>
<dbReference type="InterPro" id="IPR000719">
    <property type="entry name" value="Prot_kinase_dom"/>
</dbReference>
<evidence type="ECO:0000256" key="7">
    <source>
        <dbReference type="SAM" id="MobiDB-lite"/>
    </source>
</evidence>
<protein>
    <recommendedName>
        <fullName evidence="1">non-specific serine/threonine protein kinase</fullName>
        <ecNumber evidence="1">2.7.11.1</ecNumber>
    </recommendedName>
</protein>
<dbReference type="EC" id="2.7.11.1" evidence="1"/>
<keyword evidence="8" id="KW-1133">Transmembrane helix</keyword>
<dbReference type="Proteomes" id="UP000546324">
    <property type="component" value="Unassembled WGS sequence"/>
</dbReference>
<reference evidence="10 11" key="1">
    <citation type="submission" date="2020-08" db="EMBL/GenBank/DDBJ databases">
        <title>Sequencing the genomes of 1000 actinobacteria strains.</title>
        <authorList>
            <person name="Klenk H.-P."/>
        </authorList>
    </citation>
    <scope>NUCLEOTIDE SEQUENCE [LARGE SCALE GENOMIC DNA]</scope>
    <source>
        <strain evidence="10 11">DSM 43675</strain>
    </source>
</reference>
<organism evidence="10 11">
    <name type="scientific">Actinomadura coerulea</name>
    <dbReference type="NCBI Taxonomy" id="46159"/>
    <lineage>
        <taxon>Bacteria</taxon>
        <taxon>Bacillati</taxon>
        <taxon>Actinomycetota</taxon>
        <taxon>Actinomycetes</taxon>
        <taxon>Streptosporangiales</taxon>
        <taxon>Thermomonosporaceae</taxon>
        <taxon>Actinomadura</taxon>
    </lineage>
</organism>
<comment type="caution">
    <text evidence="10">The sequence shown here is derived from an EMBL/GenBank/DDBJ whole genome shotgun (WGS) entry which is preliminary data.</text>
</comment>
<evidence type="ECO:0000256" key="1">
    <source>
        <dbReference type="ARBA" id="ARBA00012513"/>
    </source>
</evidence>
<gene>
    <name evidence="10" type="ORF">BKA00_005621</name>
</gene>
<name>A0A7X0G4R6_9ACTN</name>
<dbReference type="InterPro" id="IPR008271">
    <property type="entry name" value="Ser/Thr_kinase_AS"/>
</dbReference>
<dbReference type="Gene3D" id="3.30.200.20">
    <property type="entry name" value="Phosphorylase Kinase, domain 1"/>
    <property type="match status" value="1"/>
</dbReference>
<feature type="region of interest" description="Disordered" evidence="7">
    <location>
        <begin position="366"/>
        <end position="485"/>
    </location>
</feature>
<evidence type="ECO:0000256" key="6">
    <source>
        <dbReference type="ARBA" id="ARBA00022840"/>
    </source>
</evidence>
<dbReference type="PANTHER" id="PTHR43289:SF6">
    <property type="entry name" value="SERINE_THREONINE-PROTEIN KINASE NEKL-3"/>
    <property type="match status" value="1"/>
</dbReference>
<dbReference type="InterPro" id="IPR011009">
    <property type="entry name" value="Kinase-like_dom_sf"/>
</dbReference>
<feature type="region of interest" description="Disordered" evidence="7">
    <location>
        <begin position="288"/>
        <end position="309"/>
    </location>
</feature>
<dbReference type="Pfam" id="PF00069">
    <property type="entry name" value="Pkinase"/>
    <property type="match status" value="1"/>
</dbReference>
<evidence type="ECO:0000256" key="4">
    <source>
        <dbReference type="ARBA" id="ARBA00022741"/>
    </source>
</evidence>
<dbReference type="FunFam" id="1.10.510.10:FF:000021">
    <property type="entry name" value="Serine/threonine protein kinase"/>
    <property type="match status" value="1"/>
</dbReference>
<keyword evidence="8" id="KW-0472">Membrane</keyword>
<dbReference type="GO" id="GO:0005524">
    <property type="term" value="F:ATP binding"/>
    <property type="evidence" value="ECO:0007669"/>
    <property type="project" value="UniProtKB-KW"/>
</dbReference>
<feature type="compositionally biased region" description="Pro residues" evidence="7">
    <location>
        <begin position="441"/>
        <end position="456"/>
    </location>
</feature>
<keyword evidence="4" id="KW-0547">Nucleotide-binding</keyword>
<accession>A0A7X0G4R6</accession>
<sequence>MSAGLVLNDRYRLLERLAIGGMGEVWRASDALSGRPVAVKLLRLELGSDMRARGRFESEARFAAELRHPGIARAFDYGEQAGRTFLVMELVPGEPLDEILARDGGLPLEAVLDLVVQAARALAVAHAAGIVHRDVKPANLMVAPDGTLKITDFGIARRLAAASQTQTGMVMGTAHYISPEQAQGLELSPAADLYSLGAVAYECLTGAPPFDGPTAVEVALKHVRDAPAELPARVPESARELVMEMLAKEPRDRPANADTVAARALGIRASLSTGRAGATREAAREAARLDAARRGARRPPAAGPDPLLARSSTLSRFDAGGGADNLTSGPVTGQRRSALAYASVAAVVLVCVIVVGSLWKGLAFAGPGEDEREPPAAPATRPVGDDSIDDPASTPPASATPPRRRARGTPRPAVPPRHRTHRIRPSTQAPPQASLSHKPSRNPPRATPTAPEPTPAPTGSTTTPSTPSPDPPPTQEGKLGSGDKV</sequence>
<evidence type="ECO:0000313" key="10">
    <source>
        <dbReference type="EMBL" id="MBB6398707.1"/>
    </source>
</evidence>
<dbReference type="PROSITE" id="PS50011">
    <property type="entry name" value="PROTEIN_KINASE_DOM"/>
    <property type="match status" value="1"/>
</dbReference>
<evidence type="ECO:0000256" key="5">
    <source>
        <dbReference type="ARBA" id="ARBA00022777"/>
    </source>
</evidence>
<keyword evidence="5 10" id="KW-0418">Kinase</keyword>